<reference evidence="5 6" key="1">
    <citation type="submission" date="2020-04" db="EMBL/GenBank/DDBJ databases">
        <title>Perkinsus olseni comparative genomics.</title>
        <authorList>
            <person name="Bogema D.R."/>
        </authorList>
    </citation>
    <scope>NUCLEOTIDE SEQUENCE [LARGE SCALE GENOMIC DNA]</scope>
    <source>
        <strain evidence="2">00978-12</strain>
        <strain evidence="3">ATCC PRA-205</strain>
        <strain evidence="4 6">ATCC PRA-207</strain>
    </source>
</reference>
<organism evidence="4 6">
    <name type="scientific">Perkinsus olseni</name>
    <name type="common">Perkinsus atlanticus</name>
    <dbReference type="NCBI Taxonomy" id="32597"/>
    <lineage>
        <taxon>Eukaryota</taxon>
        <taxon>Sar</taxon>
        <taxon>Alveolata</taxon>
        <taxon>Perkinsozoa</taxon>
        <taxon>Perkinsea</taxon>
        <taxon>Perkinsida</taxon>
        <taxon>Perkinsidae</taxon>
        <taxon>Perkinsus</taxon>
    </lineage>
</organism>
<dbReference type="AlphaFoldDB" id="A0A7J6UDL4"/>
<protein>
    <recommendedName>
        <fullName evidence="7">Paraneoplastic Ma antigen</fullName>
    </recommendedName>
</protein>
<dbReference type="Proteomes" id="UP000541610">
    <property type="component" value="Unassembled WGS sequence"/>
</dbReference>
<evidence type="ECO:0000256" key="1">
    <source>
        <dbReference type="SAM" id="MobiDB-lite"/>
    </source>
</evidence>
<dbReference type="Proteomes" id="UP000553632">
    <property type="component" value="Unassembled WGS sequence"/>
</dbReference>
<dbReference type="EMBL" id="JABANM010031358">
    <property type="protein sequence ID" value="KAF4704713.1"/>
    <property type="molecule type" value="Genomic_DNA"/>
</dbReference>
<evidence type="ECO:0000313" key="6">
    <source>
        <dbReference type="Proteomes" id="UP000553632"/>
    </source>
</evidence>
<feature type="compositionally biased region" description="Polar residues" evidence="1">
    <location>
        <begin position="348"/>
        <end position="357"/>
    </location>
</feature>
<dbReference type="Proteomes" id="UP000574390">
    <property type="component" value="Unassembled WGS sequence"/>
</dbReference>
<dbReference type="EMBL" id="JABANP010000508">
    <property type="protein sequence ID" value="KAF4681526.1"/>
    <property type="molecule type" value="Genomic_DNA"/>
</dbReference>
<feature type="region of interest" description="Disordered" evidence="1">
    <location>
        <begin position="176"/>
        <end position="223"/>
    </location>
</feature>
<evidence type="ECO:0008006" key="7">
    <source>
        <dbReference type="Google" id="ProtNLM"/>
    </source>
</evidence>
<name>A0A7J6UDL4_PEROL</name>
<evidence type="ECO:0000313" key="3">
    <source>
        <dbReference type="EMBL" id="KAF4704713.1"/>
    </source>
</evidence>
<evidence type="ECO:0000313" key="2">
    <source>
        <dbReference type="EMBL" id="KAF4681526.1"/>
    </source>
</evidence>
<evidence type="ECO:0000313" key="5">
    <source>
        <dbReference type="Proteomes" id="UP000541610"/>
    </source>
</evidence>
<gene>
    <name evidence="2" type="ORF">FOZ60_011981</name>
    <name evidence="3" type="ORF">FOZ62_006945</name>
    <name evidence="4" type="ORF">FOZ63_011326</name>
</gene>
<dbReference type="OMA" id="NESFKEW"/>
<evidence type="ECO:0000313" key="4">
    <source>
        <dbReference type="EMBL" id="KAF4755320.1"/>
    </source>
</evidence>
<dbReference type="OrthoDB" id="5919731at2759"/>
<accession>A0A7J6UDL4</accession>
<sequence length="372" mass="40586">MVEVNDNDKPTRLAAIPKPYRDTNESFKEWSQRFKYCLTANNWSDEIGLRHLPTVLEGPAAALWERLSDEERSTLDLALAALNKGLAPEGSVAFDMFTHSHFNTKSQTIDRYAYQLSLLLDASNLNLNAEAKESLLISKLIAAMPKNIQKDLRTKRSTLRTLQDVVREAKVLQAIEDTQDDPPPVLTTSTPYSTDPVPASLLPSANVTSASSPSPTPVNQAGTVNAITNQSPSGDTIADLSELVLALKQQNDLLNVNFVGKGKGGRPSYYAKGKGRRPYGKPIICDYCAIPGHRWRECRKRMRDEASRHLAMPPTIPATGSNMQQPVANASGAQLQHGNSSLPMYTILSPPTTTSSGNGVGAEDGRLLPHMQ</sequence>
<dbReference type="EMBL" id="JABANO010004348">
    <property type="protein sequence ID" value="KAF4755320.1"/>
    <property type="molecule type" value="Genomic_DNA"/>
</dbReference>
<feature type="compositionally biased region" description="Basic and acidic residues" evidence="1">
    <location>
        <begin position="363"/>
        <end position="372"/>
    </location>
</feature>
<feature type="compositionally biased region" description="Low complexity" evidence="1">
    <location>
        <begin position="203"/>
        <end position="219"/>
    </location>
</feature>
<comment type="caution">
    <text evidence="4">The sequence shown here is derived from an EMBL/GenBank/DDBJ whole genome shotgun (WGS) entry which is preliminary data.</text>
</comment>
<keyword evidence="6" id="KW-1185">Reference proteome</keyword>
<proteinExistence type="predicted"/>
<feature type="region of interest" description="Disordered" evidence="1">
    <location>
        <begin position="348"/>
        <end position="372"/>
    </location>
</feature>